<comment type="caution">
    <text evidence="2">The sequence shown here is derived from an EMBL/GenBank/DDBJ whole genome shotgun (WGS) entry which is preliminary data.</text>
</comment>
<feature type="region of interest" description="Disordered" evidence="1">
    <location>
        <begin position="103"/>
        <end position="275"/>
    </location>
</feature>
<feature type="non-terminal residue" evidence="2">
    <location>
        <position position="905"/>
    </location>
</feature>
<name>A0A9W8J4N3_9AGAR</name>
<reference evidence="2" key="1">
    <citation type="submission" date="2022-06" db="EMBL/GenBank/DDBJ databases">
        <title>Genome Sequence of Candolleomyces eurysporus.</title>
        <authorList>
            <person name="Buettner E."/>
        </authorList>
    </citation>
    <scope>NUCLEOTIDE SEQUENCE</scope>
    <source>
        <strain evidence="2">VTCC 930004</strain>
    </source>
</reference>
<organism evidence="2 3">
    <name type="scientific">Candolleomyces eurysporus</name>
    <dbReference type="NCBI Taxonomy" id="2828524"/>
    <lineage>
        <taxon>Eukaryota</taxon>
        <taxon>Fungi</taxon>
        <taxon>Dikarya</taxon>
        <taxon>Basidiomycota</taxon>
        <taxon>Agaricomycotina</taxon>
        <taxon>Agaricomycetes</taxon>
        <taxon>Agaricomycetidae</taxon>
        <taxon>Agaricales</taxon>
        <taxon>Agaricineae</taxon>
        <taxon>Psathyrellaceae</taxon>
        <taxon>Candolleomyces</taxon>
    </lineage>
</organism>
<gene>
    <name evidence="2" type="ORF">H1R20_g8028</name>
</gene>
<feature type="compositionally biased region" description="Basic residues" evidence="1">
    <location>
        <begin position="184"/>
        <end position="198"/>
    </location>
</feature>
<dbReference type="Proteomes" id="UP001140091">
    <property type="component" value="Unassembled WGS sequence"/>
</dbReference>
<feature type="compositionally biased region" description="Basic and acidic residues" evidence="1">
    <location>
        <begin position="265"/>
        <end position="275"/>
    </location>
</feature>
<feature type="region of interest" description="Disordered" evidence="1">
    <location>
        <begin position="624"/>
        <end position="663"/>
    </location>
</feature>
<evidence type="ECO:0000256" key="1">
    <source>
        <dbReference type="SAM" id="MobiDB-lite"/>
    </source>
</evidence>
<evidence type="ECO:0000313" key="3">
    <source>
        <dbReference type="Proteomes" id="UP001140091"/>
    </source>
</evidence>
<proteinExistence type="predicted"/>
<dbReference type="EMBL" id="JANBPK010000902">
    <property type="protein sequence ID" value="KAJ2929066.1"/>
    <property type="molecule type" value="Genomic_DNA"/>
</dbReference>
<feature type="compositionally biased region" description="Basic and acidic residues" evidence="1">
    <location>
        <begin position="234"/>
        <end position="244"/>
    </location>
</feature>
<feature type="compositionally biased region" description="Polar residues" evidence="1">
    <location>
        <begin position="159"/>
        <end position="181"/>
    </location>
</feature>
<dbReference type="AlphaFoldDB" id="A0A9W8J4N3"/>
<keyword evidence="3" id="KW-1185">Reference proteome</keyword>
<protein>
    <submittedName>
        <fullName evidence="2">Uncharacterized protein</fullName>
    </submittedName>
</protein>
<accession>A0A9W8J4N3</accession>
<dbReference type="OrthoDB" id="3064243at2759"/>
<evidence type="ECO:0000313" key="2">
    <source>
        <dbReference type="EMBL" id="KAJ2929066.1"/>
    </source>
</evidence>
<sequence length="905" mass="101928">MEDRDSPDNAVNVFWKSHYIPEAECLDPEDVNQLIMDAAILNSYLTNLRKSYGISDQPTAHNYAHKHLPAVKKITASIPPRLPISSRFSLKPSNGVKIAPNLPVSHLNGSNIPYVPRHTRTSEVPPDATPDAAIHVVEDSDSDDNQITPRPPHSVITDGVSTPSGSDFQVSPIESSTGSDSNARRRRPQKTKSRKRKSVNQVMQSSSDEEASAVVRKAPMKPTLSGLGKRFKRARTDNGGDEARPVLMEPARKLQSGGRGKMWPRRNEDDKTPAMQDRTKKPYLKANKILKRARVEEDDAMDVEDDEGQTMRNHAKRPHLKIDKNSKRARVEENNVEAMDVDGQQDTGNTFAEPTTILDAEVDTLSTLHSTLDNLCGARADVRRALAETGASTEAVEKAGDVVKVSTQDQERLEVIGKELHGIVDKTGLPVHILLQHTGLLIRWTRGQNSWNLYQEYVRTQNRKIPFETFSSVVKTEYDELKKRSSLQQWKNLEETWRNAVTKDWMSKVTTVQHSASRDNASMVKHMSQIVTQFNELQGKIRNGAPIEMITLVYSSDPHMRQLSQFLVSDPNIRPLFKSQQIPTREMIERFITLSNALALGVTSFEPDEMSLEDLLSFAADVEKGSDSKPVDPTEGNLSKAGSSDHHIKGVKPGANSSKPLKTSGVDSIRDYRGYVKRFTKNGELPDGLSLECDRDGLRSVIRLLLKSLFADATGVANPNIWGTCIHLFLIKHKIRFIWPSEPKGKDRPGDPHWDPKYWGSSLMREAIDWIGGRADKHNRKNQYVYIEEWSEDEKLLPTDSNHPLYLDIPIIRSPSRNSKILATVRECQELVLHTHVELEKRSSNAHAQPLTRTTEIRKLKEDIKVYLEGHTPNTVPKYHNVEYLNQVLIRYRYPPIQVAVASTT</sequence>